<dbReference type="GO" id="GO:0055085">
    <property type="term" value="P:transmembrane transport"/>
    <property type="evidence" value="ECO:0007669"/>
    <property type="project" value="InterPro"/>
</dbReference>
<feature type="repeat" description="Solcar" evidence="8">
    <location>
        <begin position="8"/>
        <end position="108"/>
    </location>
</feature>
<evidence type="ECO:0000256" key="9">
    <source>
        <dbReference type="RuleBase" id="RU000488"/>
    </source>
</evidence>
<dbReference type="AlphaFoldDB" id="M2VWQ6"/>
<protein>
    <submittedName>
        <fullName evidence="11">Mitochondrial carrier (BOU / S-adenosylmethionine carrier)</fullName>
    </submittedName>
</protein>
<keyword evidence="3 9" id="KW-0813">Transport</keyword>
<name>M2VWQ6_GALSU</name>
<keyword evidence="12" id="KW-1185">Reference proteome</keyword>
<reference evidence="12" key="1">
    <citation type="journal article" date="2013" name="Science">
        <title>Gene transfer from bacteria and archaea facilitated evolution of an extremophilic eukaryote.</title>
        <authorList>
            <person name="Schonknecht G."/>
            <person name="Chen W.H."/>
            <person name="Ternes C.M."/>
            <person name="Barbier G.G."/>
            <person name="Shrestha R.P."/>
            <person name="Stanke M."/>
            <person name="Brautigam A."/>
            <person name="Baker B.J."/>
            <person name="Banfield J.F."/>
            <person name="Garavito R.M."/>
            <person name="Carr K."/>
            <person name="Wilkerson C."/>
            <person name="Rensing S.A."/>
            <person name="Gagneul D."/>
            <person name="Dickenson N.E."/>
            <person name="Oesterhelt C."/>
            <person name="Lercher M.J."/>
            <person name="Weber A.P."/>
        </authorList>
    </citation>
    <scope>NUCLEOTIDE SEQUENCE [LARGE SCALE GENOMIC DNA]</scope>
    <source>
        <strain evidence="12">074W</strain>
    </source>
</reference>
<keyword evidence="5" id="KW-0677">Repeat</keyword>
<dbReference type="GO" id="GO:0016020">
    <property type="term" value="C:membrane"/>
    <property type="evidence" value="ECO:0007669"/>
    <property type="project" value="UniProtKB-SubCell"/>
</dbReference>
<evidence type="ECO:0000256" key="4">
    <source>
        <dbReference type="ARBA" id="ARBA00022692"/>
    </source>
</evidence>
<dbReference type="eggNOG" id="KOG0768">
    <property type="taxonomic scope" value="Eukaryota"/>
</dbReference>
<dbReference type="InterPro" id="IPR023395">
    <property type="entry name" value="MCP_dom_sf"/>
</dbReference>
<evidence type="ECO:0000256" key="3">
    <source>
        <dbReference type="ARBA" id="ARBA00022448"/>
    </source>
</evidence>
<evidence type="ECO:0000256" key="2">
    <source>
        <dbReference type="ARBA" id="ARBA00006375"/>
    </source>
</evidence>
<gene>
    <name evidence="11" type="ORF">Gasu_48240</name>
</gene>
<dbReference type="PRINTS" id="PR00926">
    <property type="entry name" value="MITOCARRIER"/>
</dbReference>
<dbReference type="PANTHER" id="PTHR45667">
    <property type="entry name" value="S-ADENOSYLMETHIONINE MITOCHONDRIAL CARRIER PROTEIN"/>
    <property type="match status" value="1"/>
</dbReference>
<keyword evidence="7 8" id="KW-0472">Membrane</keyword>
<sequence>MSTDSVDFTLWDHLFAGAIATSAAVSTMHPMDTIKTILQHSQGKNPSFKADLSVDSVLHSRSSALTVAGQLFRKRGISGFYQGLGANVGAQTPAGAIKFAVYGILKQKSERVFDPKWRSFVEFGCAALAFIACSVVLVPGEVVKQRLQSGMYSSMRAGVVETWRARGISGFYAGYGATLLRDIPYTMLEFGLYEQFKRLFRGSYKKDILPPHIEWFLGGLAGGCTGFLTTPFDVLKTHLMTGQHSQGIWPLFHNIVQRDGLSGLFCGGLTRVLWLIPFTAVFFGVHEASKRAMIGLKRHRLFSIHTRSVVGFCQPMKLRKRRTPFFIL</sequence>
<comment type="similarity">
    <text evidence="2 9">Belongs to the mitochondrial carrier (TC 2.A.29) family.</text>
</comment>
<evidence type="ECO:0000256" key="10">
    <source>
        <dbReference type="SAM" id="Phobius"/>
    </source>
</evidence>
<organism evidence="11 12">
    <name type="scientific">Galdieria sulphuraria</name>
    <name type="common">Red alga</name>
    <dbReference type="NCBI Taxonomy" id="130081"/>
    <lineage>
        <taxon>Eukaryota</taxon>
        <taxon>Rhodophyta</taxon>
        <taxon>Bangiophyceae</taxon>
        <taxon>Galdieriales</taxon>
        <taxon>Galdieriaceae</taxon>
        <taxon>Galdieria</taxon>
    </lineage>
</organism>
<accession>M2VWQ6</accession>
<dbReference type="RefSeq" id="XP_005704201.1">
    <property type="nucleotide sequence ID" value="XM_005704144.1"/>
</dbReference>
<dbReference type="OMA" id="DTGRECT"/>
<dbReference type="Gene3D" id="1.50.40.10">
    <property type="entry name" value="Mitochondrial carrier domain"/>
    <property type="match status" value="2"/>
</dbReference>
<evidence type="ECO:0000256" key="5">
    <source>
        <dbReference type="ARBA" id="ARBA00022737"/>
    </source>
</evidence>
<dbReference type="Gramene" id="EME27681">
    <property type="protein sequence ID" value="EME27681"/>
    <property type="gene ID" value="Gasu_48240"/>
</dbReference>
<dbReference type="GeneID" id="17086570"/>
<evidence type="ECO:0000256" key="8">
    <source>
        <dbReference type="PROSITE-ProRule" id="PRU00282"/>
    </source>
</evidence>
<proteinExistence type="inferred from homology"/>
<keyword evidence="4 8" id="KW-0812">Transmembrane</keyword>
<feature type="repeat" description="Solcar" evidence="8">
    <location>
        <begin position="117"/>
        <end position="199"/>
    </location>
</feature>
<dbReference type="Proteomes" id="UP000030680">
    <property type="component" value="Unassembled WGS sequence"/>
</dbReference>
<feature type="transmembrane region" description="Helical" evidence="10">
    <location>
        <begin position="120"/>
        <end position="138"/>
    </location>
</feature>
<dbReference type="PROSITE" id="PS50920">
    <property type="entry name" value="SOLCAR"/>
    <property type="match status" value="3"/>
</dbReference>
<dbReference type="InterPro" id="IPR002067">
    <property type="entry name" value="MCP"/>
</dbReference>
<comment type="subcellular location">
    <subcellularLocation>
        <location evidence="1">Membrane</location>
        <topology evidence="1">Multi-pass membrane protein</topology>
    </subcellularLocation>
</comment>
<dbReference type="OrthoDB" id="448427at2759"/>
<evidence type="ECO:0000313" key="12">
    <source>
        <dbReference type="Proteomes" id="UP000030680"/>
    </source>
</evidence>
<evidence type="ECO:0000256" key="6">
    <source>
        <dbReference type="ARBA" id="ARBA00022989"/>
    </source>
</evidence>
<dbReference type="Pfam" id="PF00153">
    <property type="entry name" value="Mito_carr"/>
    <property type="match status" value="3"/>
</dbReference>
<dbReference type="InterPro" id="IPR018108">
    <property type="entry name" value="MCP_transmembrane"/>
</dbReference>
<evidence type="ECO:0000256" key="1">
    <source>
        <dbReference type="ARBA" id="ARBA00004141"/>
    </source>
</evidence>
<feature type="repeat" description="Solcar" evidence="8">
    <location>
        <begin position="213"/>
        <end position="292"/>
    </location>
</feature>
<evidence type="ECO:0000313" key="11">
    <source>
        <dbReference type="EMBL" id="EME27681.1"/>
    </source>
</evidence>
<dbReference type="KEGG" id="gsl:Gasu_48240"/>
<dbReference type="SUPFAM" id="SSF103506">
    <property type="entry name" value="Mitochondrial carrier"/>
    <property type="match status" value="1"/>
</dbReference>
<keyword evidence="6 10" id="KW-1133">Transmembrane helix</keyword>
<dbReference type="EMBL" id="KB454529">
    <property type="protein sequence ID" value="EME27681.1"/>
    <property type="molecule type" value="Genomic_DNA"/>
</dbReference>
<evidence type="ECO:0000256" key="7">
    <source>
        <dbReference type="ARBA" id="ARBA00023136"/>
    </source>
</evidence>